<gene>
    <name evidence="6" type="ORF">B0I31_11296</name>
</gene>
<name>A0A2P8I2D4_SACCR</name>
<dbReference type="AlphaFoldDB" id="A0A2P8I2D4"/>
<dbReference type="Pfam" id="PF12833">
    <property type="entry name" value="HTH_18"/>
    <property type="match status" value="1"/>
</dbReference>
<keyword evidence="3" id="KW-0804">Transcription</keyword>
<dbReference type="InterPro" id="IPR052158">
    <property type="entry name" value="INH-QAR"/>
</dbReference>
<organism evidence="6 7">
    <name type="scientific">Saccharothrix carnea</name>
    <dbReference type="NCBI Taxonomy" id="1280637"/>
    <lineage>
        <taxon>Bacteria</taxon>
        <taxon>Bacillati</taxon>
        <taxon>Actinomycetota</taxon>
        <taxon>Actinomycetes</taxon>
        <taxon>Pseudonocardiales</taxon>
        <taxon>Pseudonocardiaceae</taxon>
        <taxon>Saccharothrix</taxon>
    </lineage>
</organism>
<feature type="compositionally biased region" description="Gly residues" evidence="4">
    <location>
        <begin position="85"/>
        <end position="100"/>
    </location>
</feature>
<evidence type="ECO:0000313" key="7">
    <source>
        <dbReference type="Proteomes" id="UP000241118"/>
    </source>
</evidence>
<dbReference type="PANTHER" id="PTHR43130">
    <property type="entry name" value="ARAC-FAMILY TRANSCRIPTIONAL REGULATOR"/>
    <property type="match status" value="1"/>
</dbReference>
<dbReference type="Gene3D" id="3.40.50.880">
    <property type="match status" value="1"/>
</dbReference>
<dbReference type="InterPro" id="IPR018060">
    <property type="entry name" value="HTH_AraC"/>
</dbReference>
<dbReference type="GO" id="GO:0003700">
    <property type="term" value="F:DNA-binding transcription factor activity"/>
    <property type="evidence" value="ECO:0007669"/>
    <property type="project" value="InterPro"/>
</dbReference>
<dbReference type="PROSITE" id="PS00041">
    <property type="entry name" value="HTH_ARAC_FAMILY_1"/>
    <property type="match status" value="1"/>
</dbReference>
<comment type="caution">
    <text evidence="6">The sequence shown here is derived from an EMBL/GenBank/DDBJ whole genome shotgun (WGS) entry which is preliminary data.</text>
</comment>
<dbReference type="PROSITE" id="PS01124">
    <property type="entry name" value="HTH_ARAC_FAMILY_2"/>
    <property type="match status" value="1"/>
</dbReference>
<protein>
    <submittedName>
        <fullName evidence="6">AraC family transcriptional regulator with amidase-like domain</fullName>
    </submittedName>
</protein>
<dbReference type="CDD" id="cd03137">
    <property type="entry name" value="GATase1_AraC_1"/>
    <property type="match status" value="1"/>
</dbReference>
<dbReference type="InterPro" id="IPR002818">
    <property type="entry name" value="DJ-1/PfpI"/>
</dbReference>
<dbReference type="SUPFAM" id="SSF46689">
    <property type="entry name" value="Homeodomain-like"/>
    <property type="match status" value="2"/>
</dbReference>
<keyword evidence="1" id="KW-0805">Transcription regulation</keyword>
<feature type="region of interest" description="Disordered" evidence="4">
    <location>
        <begin position="64"/>
        <end position="100"/>
    </location>
</feature>
<dbReference type="EMBL" id="PYAX01000012">
    <property type="protein sequence ID" value="PSL52627.1"/>
    <property type="molecule type" value="Genomic_DNA"/>
</dbReference>
<dbReference type="SUPFAM" id="SSF52317">
    <property type="entry name" value="Class I glutamine amidotransferase-like"/>
    <property type="match status" value="1"/>
</dbReference>
<dbReference type="Proteomes" id="UP000241118">
    <property type="component" value="Unassembled WGS sequence"/>
</dbReference>
<dbReference type="InterPro" id="IPR018062">
    <property type="entry name" value="HTH_AraC-typ_CS"/>
</dbReference>
<feature type="domain" description="HTH araC/xylS-type" evidence="5">
    <location>
        <begin position="287"/>
        <end position="385"/>
    </location>
</feature>
<dbReference type="Pfam" id="PF01965">
    <property type="entry name" value="DJ-1_PfpI"/>
    <property type="match status" value="1"/>
</dbReference>
<keyword evidence="2" id="KW-0238">DNA-binding</keyword>
<dbReference type="SMART" id="SM00342">
    <property type="entry name" value="HTH_ARAC"/>
    <property type="match status" value="1"/>
</dbReference>
<evidence type="ECO:0000256" key="4">
    <source>
        <dbReference type="SAM" id="MobiDB-lite"/>
    </source>
</evidence>
<evidence type="ECO:0000313" key="6">
    <source>
        <dbReference type="EMBL" id="PSL52627.1"/>
    </source>
</evidence>
<dbReference type="PANTHER" id="PTHR43130:SF3">
    <property type="entry name" value="HTH-TYPE TRANSCRIPTIONAL REGULATOR RV1931C"/>
    <property type="match status" value="1"/>
</dbReference>
<accession>A0A2P8I2D4</accession>
<evidence type="ECO:0000256" key="3">
    <source>
        <dbReference type="ARBA" id="ARBA00023163"/>
    </source>
</evidence>
<keyword evidence="7" id="KW-1185">Reference proteome</keyword>
<sequence>MAGIEGRRSLPPSWVAERVDGVEREVLVVGYDGAALTDIAGPADVFDGANRACAADRAGVGPDWVGPVGDGGKPDGVGRVDDGGVRGGSGGADRVAAGGGGRSSARGGYRVRLAAVGGGFSVTGGLRVEAEDLREVTGAVDTVLVVGGFTFADAARDAELLHHLRRVAAGARRVGSVCTGAFVLAAAGLLDGARATTHWAFCDRLAADHPSVDVVPDAIHVQDGRLVTSAGVTAGIDLALALVERDHDAALARLVARWMVVFLQRPGGQSQFSVRSRVPPVREPGLRAVLDAIADDPAAGWTVDEMARRAAMSARHFARVFPRRVGVSPARYVERVRVEAAANVLESGDEGLDVVARRTGFGSAETLRRAFLRVLGVTPGGYRDRFRTTGAA</sequence>
<feature type="compositionally biased region" description="Basic and acidic residues" evidence="4">
    <location>
        <begin position="72"/>
        <end position="84"/>
    </location>
</feature>
<dbReference type="InterPro" id="IPR009057">
    <property type="entry name" value="Homeodomain-like_sf"/>
</dbReference>
<dbReference type="Gene3D" id="1.10.10.60">
    <property type="entry name" value="Homeodomain-like"/>
    <property type="match status" value="2"/>
</dbReference>
<evidence type="ECO:0000256" key="2">
    <source>
        <dbReference type="ARBA" id="ARBA00023125"/>
    </source>
</evidence>
<dbReference type="InterPro" id="IPR029062">
    <property type="entry name" value="Class_I_gatase-like"/>
</dbReference>
<evidence type="ECO:0000256" key="1">
    <source>
        <dbReference type="ARBA" id="ARBA00023015"/>
    </source>
</evidence>
<evidence type="ECO:0000259" key="5">
    <source>
        <dbReference type="PROSITE" id="PS01124"/>
    </source>
</evidence>
<reference evidence="6 7" key="1">
    <citation type="submission" date="2018-03" db="EMBL/GenBank/DDBJ databases">
        <title>Genomic Encyclopedia of Type Strains, Phase III (KMG-III): the genomes of soil and plant-associated and newly described type strains.</title>
        <authorList>
            <person name="Whitman W."/>
        </authorList>
    </citation>
    <scope>NUCLEOTIDE SEQUENCE [LARGE SCALE GENOMIC DNA]</scope>
    <source>
        <strain evidence="6 7">CGMCC 4.7097</strain>
    </source>
</reference>
<dbReference type="GO" id="GO:0043565">
    <property type="term" value="F:sequence-specific DNA binding"/>
    <property type="evidence" value="ECO:0007669"/>
    <property type="project" value="InterPro"/>
</dbReference>
<proteinExistence type="predicted"/>